<name>A0A2N7VRD7_9BURK</name>
<dbReference type="EMBL" id="PNYA01000010">
    <property type="protein sequence ID" value="PMS19719.1"/>
    <property type="molecule type" value="Genomic_DNA"/>
</dbReference>
<dbReference type="GO" id="GO:0016209">
    <property type="term" value="F:antioxidant activity"/>
    <property type="evidence" value="ECO:0007669"/>
    <property type="project" value="InterPro"/>
</dbReference>
<sequence>MAGSSKRSKATCNNRSVTNAEENMKQIHAKPVPEGQTGSRRVLVLSVALAILIALVAAIFWVHAQQEEGLGGPFGQLAGKYRFQVGNPGPGQIAPPIRLMSATGNAFDLTSLRGKSVLLYFQEGVTCQPCWDQAKDIAAHFDQFRSLGVDAVATIASDPADVLKQKATDMSLSYPVPSDTDLAVSSAYHANGYGMMGRSRDGHTFVLVGPDGRIRWRADCGVAPDYTMYLPIANLIADMRQGMRNAG</sequence>
<dbReference type="SUPFAM" id="SSF52833">
    <property type="entry name" value="Thioredoxin-like"/>
    <property type="match status" value="1"/>
</dbReference>
<evidence type="ECO:0000256" key="1">
    <source>
        <dbReference type="SAM" id="MobiDB-lite"/>
    </source>
</evidence>
<dbReference type="AlphaFoldDB" id="A0A2N7VRD7"/>
<evidence type="ECO:0000256" key="2">
    <source>
        <dbReference type="SAM" id="Phobius"/>
    </source>
</evidence>
<comment type="caution">
    <text evidence="4">The sequence shown here is derived from an EMBL/GenBank/DDBJ whole genome shotgun (WGS) entry which is preliminary data.</text>
</comment>
<keyword evidence="2" id="KW-0472">Membrane</keyword>
<dbReference type="Proteomes" id="UP000235616">
    <property type="component" value="Unassembled WGS sequence"/>
</dbReference>
<dbReference type="Pfam" id="PF00578">
    <property type="entry name" value="AhpC-TSA"/>
    <property type="match status" value="1"/>
</dbReference>
<accession>A0A2N7VRD7</accession>
<evidence type="ECO:0000313" key="4">
    <source>
        <dbReference type="EMBL" id="PMS19719.1"/>
    </source>
</evidence>
<dbReference type="InterPro" id="IPR013766">
    <property type="entry name" value="Thioredoxin_domain"/>
</dbReference>
<feature type="compositionally biased region" description="Polar residues" evidence="1">
    <location>
        <begin position="10"/>
        <end position="21"/>
    </location>
</feature>
<dbReference type="InterPro" id="IPR036249">
    <property type="entry name" value="Thioredoxin-like_sf"/>
</dbReference>
<dbReference type="GO" id="GO:0016491">
    <property type="term" value="F:oxidoreductase activity"/>
    <property type="evidence" value="ECO:0007669"/>
    <property type="project" value="InterPro"/>
</dbReference>
<evidence type="ECO:0000313" key="5">
    <source>
        <dbReference type="Proteomes" id="UP000235616"/>
    </source>
</evidence>
<protein>
    <submittedName>
        <fullName evidence="4">Alkyl hydroperoxide reductase</fullName>
    </submittedName>
</protein>
<feature type="domain" description="Thioredoxin" evidence="3">
    <location>
        <begin position="88"/>
        <end position="244"/>
    </location>
</feature>
<keyword evidence="5" id="KW-1185">Reference proteome</keyword>
<dbReference type="Gene3D" id="3.40.30.10">
    <property type="entry name" value="Glutaredoxin"/>
    <property type="match status" value="1"/>
</dbReference>
<dbReference type="PROSITE" id="PS51352">
    <property type="entry name" value="THIOREDOXIN_2"/>
    <property type="match status" value="1"/>
</dbReference>
<organism evidence="4 5">
    <name type="scientific">Trinickia dabaoshanensis</name>
    <dbReference type="NCBI Taxonomy" id="564714"/>
    <lineage>
        <taxon>Bacteria</taxon>
        <taxon>Pseudomonadati</taxon>
        <taxon>Pseudomonadota</taxon>
        <taxon>Betaproteobacteria</taxon>
        <taxon>Burkholderiales</taxon>
        <taxon>Burkholderiaceae</taxon>
        <taxon>Trinickia</taxon>
    </lineage>
</organism>
<keyword evidence="2" id="KW-1133">Transmembrane helix</keyword>
<evidence type="ECO:0000259" key="3">
    <source>
        <dbReference type="PROSITE" id="PS51352"/>
    </source>
</evidence>
<feature type="region of interest" description="Disordered" evidence="1">
    <location>
        <begin position="1"/>
        <end position="34"/>
    </location>
</feature>
<gene>
    <name evidence="4" type="ORF">C0Z18_12830</name>
</gene>
<proteinExistence type="predicted"/>
<dbReference type="InterPro" id="IPR000866">
    <property type="entry name" value="AhpC/TSA"/>
</dbReference>
<feature type="transmembrane region" description="Helical" evidence="2">
    <location>
        <begin position="42"/>
        <end position="62"/>
    </location>
</feature>
<keyword evidence="2" id="KW-0812">Transmembrane</keyword>
<reference evidence="4 5" key="1">
    <citation type="submission" date="2018-01" db="EMBL/GenBank/DDBJ databases">
        <title>Whole genome analyses suggest that Burkholderia sensu lato contains two further novel genera in the rhizoxinica-symbiotica group Mycetohabitans gen. nov., and Trinickia gen. nov.: implications for the evolution of diazotrophy and nodulation in the Burkholderiaceae.</title>
        <authorList>
            <person name="Estrada-de los Santos P."/>
            <person name="Palmer M."/>
            <person name="Chavez-Ramirez B."/>
            <person name="Beukes C."/>
            <person name="Steenkamp E.T."/>
            <person name="Hirsch A.M."/>
            <person name="Manyaka P."/>
            <person name="Maluk M."/>
            <person name="Lafos M."/>
            <person name="Crook M."/>
            <person name="Gross E."/>
            <person name="Simon M.F."/>
            <person name="Bueno dos Reis Junior F."/>
            <person name="Poole P.S."/>
            <person name="Venter S.N."/>
            <person name="James E.K."/>
        </authorList>
    </citation>
    <scope>NUCLEOTIDE SEQUENCE [LARGE SCALE GENOMIC DNA]</scope>
    <source>
        <strain evidence="4 5">GIMN1.004</strain>
    </source>
</reference>